<proteinExistence type="predicted"/>
<evidence type="ECO:0000313" key="3">
    <source>
        <dbReference type="Proteomes" id="UP000054498"/>
    </source>
</evidence>
<gene>
    <name evidence="2" type="ORF">MNEG_12681</name>
</gene>
<dbReference type="GeneID" id="25730068"/>
<accession>A0A0D2J5W9</accession>
<evidence type="ECO:0000313" key="2">
    <source>
        <dbReference type="EMBL" id="KIY95282.1"/>
    </source>
</evidence>
<keyword evidence="1" id="KW-0732">Signal</keyword>
<name>A0A0D2J5W9_9CHLO</name>
<reference evidence="2 3" key="1">
    <citation type="journal article" date="2013" name="BMC Genomics">
        <title>Reconstruction of the lipid metabolism for the microalga Monoraphidium neglectum from its genome sequence reveals characteristics suitable for biofuel production.</title>
        <authorList>
            <person name="Bogen C."/>
            <person name="Al-Dilaimi A."/>
            <person name="Albersmeier A."/>
            <person name="Wichmann J."/>
            <person name="Grundmann M."/>
            <person name="Rupp O."/>
            <person name="Lauersen K.J."/>
            <person name="Blifernez-Klassen O."/>
            <person name="Kalinowski J."/>
            <person name="Goesmann A."/>
            <person name="Mussgnug J.H."/>
            <person name="Kruse O."/>
        </authorList>
    </citation>
    <scope>NUCLEOTIDE SEQUENCE [LARGE SCALE GENOMIC DNA]</scope>
    <source>
        <strain evidence="2 3">SAG 48.87</strain>
    </source>
</reference>
<dbReference type="RefSeq" id="XP_013894302.1">
    <property type="nucleotide sequence ID" value="XM_014038848.1"/>
</dbReference>
<evidence type="ECO:0000256" key="1">
    <source>
        <dbReference type="SAM" id="SignalP"/>
    </source>
</evidence>
<dbReference type="Proteomes" id="UP000054498">
    <property type="component" value="Unassembled WGS sequence"/>
</dbReference>
<feature type="signal peptide" evidence="1">
    <location>
        <begin position="1"/>
        <end position="22"/>
    </location>
</feature>
<protein>
    <submittedName>
        <fullName evidence="2">Uncharacterized protein</fullName>
    </submittedName>
</protein>
<feature type="chain" id="PRO_5002261293" evidence="1">
    <location>
        <begin position="23"/>
        <end position="311"/>
    </location>
</feature>
<dbReference type="AlphaFoldDB" id="A0A0D2J5W9"/>
<keyword evidence="3" id="KW-1185">Reference proteome</keyword>
<dbReference type="EMBL" id="KK103591">
    <property type="protein sequence ID" value="KIY95282.1"/>
    <property type="molecule type" value="Genomic_DNA"/>
</dbReference>
<organism evidence="2 3">
    <name type="scientific">Monoraphidium neglectum</name>
    <dbReference type="NCBI Taxonomy" id="145388"/>
    <lineage>
        <taxon>Eukaryota</taxon>
        <taxon>Viridiplantae</taxon>
        <taxon>Chlorophyta</taxon>
        <taxon>core chlorophytes</taxon>
        <taxon>Chlorophyceae</taxon>
        <taxon>CS clade</taxon>
        <taxon>Sphaeropleales</taxon>
        <taxon>Selenastraceae</taxon>
        <taxon>Monoraphidium</taxon>
    </lineage>
</organism>
<dbReference type="KEGG" id="mng:MNEG_12681"/>
<sequence length="311" mass="31347">MRLPATILLALACVLLYAEIGAATTASCSSIPACVKQSTTTCKCSRCQTIPGCSKYDTTTCKCTRASPAAYVVLPSGVTGCAAGYGSFRAQGAGVSSTLPLSPPSCPVSALTLDLGLLAGQVSVDTKACACKRCPSGTTSQGGFLVELSQCRAGINARAFAAYGAATPCGAYLTGVRAWYSAARSMIVGLETILSDGSSVMSGIAKGNASAVSVPSGQKVTTLTVYQTGSRVEALRLATDAGVTLNLGKSAPSAPRAVIQAPLKTALGGISGALAYPGGPLISVTPLFNLVGRVTKAGTTNQLFRCTARMH</sequence>